<dbReference type="OrthoDB" id="3217549at2759"/>
<dbReference type="EMBL" id="JANKHO010000408">
    <property type="protein sequence ID" value="KAJ3510317.1"/>
    <property type="molecule type" value="Genomic_DNA"/>
</dbReference>
<gene>
    <name evidence="1" type="ORF">NLJ89_g4748</name>
</gene>
<accession>A0A9W8K2H0</accession>
<evidence type="ECO:0008006" key="3">
    <source>
        <dbReference type="Google" id="ProtNLM"/>
    </source>
</evidence>
<keyword evidence="2" id="KW-1185">Reference proteome</keyword>
<dbReference type="AlphaFoldDB" id="A0A9W8K2H0"/>
<proteinExistence type="predicted"/>
<protein>
    <recommendedName>
        <fullName evidence="3">F-box domain-containing protein</fullName>
    </recommendedName>
</protein>
<dbReference type="Proteomes" id="UP001148786">
    <property type="component" value="Unassembled WGS sequence"/>
</dbReference>
<name>A0A9W8K2H0_9AGAR</name>
<evidence type="ECO:0000313" key="1">
    <source>
        <dbReference type="EMBL" id="KAJ3510317.1"/>
    </source>
</evidence>
<evidence type="ECO:0000313" key="2">
    <source>
        <dbReference type="Proteomes" id="UP001148786"/>
    </source>
</evidence>
<comment type="caution">
    <text evidence="1">The sequence shown here is derived from an EMBL/GenBank/DDBJ whole genome shotgun (WGS) entry which is preliminary data.</text>
</comment>
<reference evidence="1" key="1">
    <citation type="submission" date="2022-07" db="EMBL/GenBank/DDBJ databases">
        <title>Genome Sequence of Agrocybe chaxingu.</title>
        <authorList>
            <person name="Buettner E."/>
        </authorList>
    </citation>
    <scope>NUCLEOTIDE SEQUENCE</scope>
    <source>
        <strain evidence="1">MP-N11</strain>
    </source>
</reference>
<organism evidence="1 2">
    <name type="scientific">Agrocybe chaxingu</name>
    <dbReference type="NCBI Taxonomy" id="84603"/>
    <lineage>
        <taxon>Eukaryota</taxon>
        <taxon>Fungi</taxon>
        <taxon>Dikarya</taxon>
        <taxon>Basidiomycota</taxon>
        <taxon>Agaricomycotina</taxon>
        <taxon>Agaricomycetes</taxon>
        <taxon>Agaricomycetidae</taxon>
        <taxon>Agaricales</taxon>
        <taxon>Agaricineae</taxon>
        <taxon>Strophariaceae</taxon>
        <taxon>Agrocybe</taxon>
    </lineage>
</organism>
<sequence length="490" mass="55551">MSTTSQFASSTIPETRLPQKVENIAHKLSSGHISLQAGRIPREIESLRRFNLARPIFRLPVELLCDIFTISIQDSTHSRRVIRPTPSASATSATDPTLLGQVCSCWRNAALNLPNLWSTIYIEDAAKSHVFLTQLWLQRAAGQPLNLTILHARDPFSAYQILAAFVAHCHLWKKVNMMLPLDLIPELWKLLRPLNLRCDMLQSVYFLAQGAISDDFRVFDRKNPGWYRRYVGDIWSFFYSSASLRTVVWDGTFSEVSFKDSPFTQLTHVSLRPSENLDAEDMIGLMNLFPNLRSFHATISSPSAYSALKPCIPSTPIVFEYLDALHLWAETPISLTLSHVTLPCLRDLRISSASCQEPIVHLTILEILFRRSQCQLKTLVYEDSKSEQGLLEDLIVIPQLQTLNALKFEGKVFDSAILLFLRKKGSGMPVVMPVLQDVHLGRCDTTDGLLSSMVLSRSTILKEFIFGCKWYGPIDDERLSLYKASRKRHE</sequence>